<keyword evidence="11" id="KW-1185">Reference proteome</keyword>
<protein>
    <submittedName>
        <fullName evidence="10">Golgi apparatus</fullName>
    </submittedName>
</protein>
<dbReference type="InterPro" id="IPR001893">
    <property type="entry name" value="Cys-rich_GLG1_repeat"/>
</dbReference>
<dbReference type="Pfam" id="PF00839">
    <property type="entry name" value="Cys_rich_FGFR"/>
    <property type="match status" value="10"/>
</dbReference>
<dbReference type="PROSITE" id="PS51289">
    <property type="entry name" value="GLG1_C_RICH"/>
    <property type="match status" value="3"/>
</dbReference>
<evidence type="ECO:0000256" key="5">
    <source>
        <dbReference type="ARBA" id="ARBA00022989"/>
    </source>
</evidence>
<comment type="caution">
    <text evidence="10">The sequence shown here is derived from an EMBL/GenBank/DDBJ whole genome shotgun (WGS) entry which is preliminary data.</text>
</comment>
<dbReference type="PANTHER" id="PTHR11884">
    <property type="entry name" value="SELECTIN LIGAND RELATED"/>
    <property type="match status" value="1"/>
</dbReference>
<dbReference type="OrthoDB" id="2015434at2759"/>
<keyword evidence="2 8" id="KW-0812">Transmembrane</keyword>
<keyword evidence="3 9" id="KW-0732">Signal</keyword>
<evidence type="ECO:0000256" key="3">
    <source>
        <dbReference type="ARBA" id="ARBA00022729"/>
    </source>
</evidence>
<gene>
    <name evidence="10" type="ORF">C2E20_5036</name>
</gene>
<comment type="subcellular location">
    <subcellularLocation>
        <location evidence="1">Membrane</location>
        <topology evidence="1">Single-pass type I membrane protein</topology>
    </subcellularLocation>
</comment>
<evidence type="ECO:0000256" key="1">
    <source>
        <dbReference type="ARBA" id="ARBA00004479"/>
    </source>
</evidence>
<accession>A0A2P6VBH7</accession>
<evidence type="ECO:0000313" key="10">
    <source>
        <dbReference type="EMBL" id="PSC71450.1"/>
    </source>
</evidence>
<evidence type="ECO:0000256" key="6">
    <source>
        <dbReference type="ARBA" id="ARBA00023136"/>
    </source>
</evidence>
<dbReference type="Proteomes" id="UP000239649">
    <property type="component" value="Unassembled WGS sequence"/>
</dbReference>
<evidence type="ECO:0000256" key="7">
    <source>
        <dbReference type="ARBA" id="ARBA00023180"/>
    </source>
</evidence>
<keyword evidence="6 8" id="KW-0472">Membrane</keyword>
<proteinExistence type="predicted"/>
<dbReference type="AlphaFoldDB" id="A0A2P6VBH7"/>
<sequence>MAARLVLLLGLLCAGGALAAGPTNGTAAAVNGTAGPADGTAGPKNGPVAAVNGTAGPANTTASAGGWKKAKERDAKLDKQLQKFQDMQKGKNDTSKEVVTSDLVEEAAPAQLWNADADVSTVGACEADIEHFCFKEDPGLGRLAMCLSQQLAKEAKGNARAGGKVSKGCREELEAFKRDRATNVNKDVPLARACREDVSRYCKGQPDVLDCLRDVKKKKLTPHCAEAVYEEQEEEAKDWAVDPVLHKACSADVDSFCSDSDDDEEGAVTKCLIEHIGQLSIFCSDALHHAEEQRSGDVRLDRALYQGCSSEMNLFCEGVGYDDGQMEACLEEHIDGEGFSERCREELEMWVQRHSVDYELNYGLREYCAEDIDELCHDDREKIDFAEGYGADAQVLQCLETKRAHVREPRCAQEVHKQLGREANDIRLDHQLAAACAADVKEHCGGVKPGSARVIHCLQDARAKLRADCSTKLFLHEQRLAEDIDFKYPLKRACVVELALFCTDVPHGHARVVRCLQDKFDDEQMSDECRDEVKRDEIQSSQDYRLNFRLLHACDTEVKRMCKAEAEKCELKGQAGELCGGLVINCLRDALDEIRGEECRNEVFHLIKKQVLDHRNDPELTEACKTDISTHCRAAKPGWGRVHACLRDHWSQLSAECRAQELRLSILQGRDIRLRPSLQAICAQEAAVFCRGVEPGKARVFRCLAAHMGEPGFSADCQRNMASQIAAAQKDYRLDYGIGATCQADVERECKGELEHLADGGGAELRCLAQCPSLQVAAGTPKVGAVGRCLSQKVAEGAERPVSSGNDTDTSALSAGCRQLVLVAAPRDARAVFDSSMSLEQVTAKVAQIAHNAGLSATFVNPNKPGLGAVTVTGWVAVLCVGALVAVVLGMLGFALWRATLGSQQHRYTQLVREGGPLKEGDV</sequence>
<keyword evidence="7" id="KW-0325">Glycoprotein</keyword>
<dbReference type="InterPro" id="IPR017873">
    <property type="entry name" value="Cys-rich_GLG1_repeat_euk"/>
</dbReference>
<dbReference type="PANTHER" id="PTHR11884:SF1">
    <property type="entry name" value="GOLGI APPARATUS PROTEIN 1"/>
    <property type="match status" value="1"/>
</dbReference>
<evidence type="ECO:0000256" key="4">
    <source>
        <dbReference type="ARBA" id="ARBA00022737"/>
    </source>
</evidence>
<evidence type="ECO:0000256" key="8">
    <source>
        <dbReference type="SAM" id="Phobius"/>
    </source>
</evidence>
<organism evidence="10 11">
    <name type="scientific">Micractinium conductrix</name>
    <dbReference type="NCBI Taxonomy" id="554055"/>
    <lineage>
        <taxon>Eukaryota</taxon>
        <taxon>Viridiplantae</taxon>
        <taxon>Chlorophyta</taxon>
        <taxon>core chlorophytes</taxon>
        <taxon>Trebouxiophyceae</taxon>
        <taxon>Chlorellales</taxon>
        <taxon>Chlorellaceae</taxon>
        <taxon>Chlorella clade</taxon>
        <taxon>Micractinium</taxon>
    </lineage>
</organism>
<evidence type="ECO:0000256" key="9">
    <source>
        <dbReference type="SAM" id="SignalP"/>
    </source>
</evidence>
<name>A0A2P6VBH7_9CHLO</name>
<dbReference type="InterPro" id="IPR039728">
    <property type="entry name" value="GLG1"/>
</dbReference>
<dbReference type="GO" id="GO:0000139">
    <property type="term" value="C:Golgi membrane"/>
    <property type="evidence" value="ECO:0007669"/>
    <property type="project" value="InterPro"/>
</dbReference>
<reference evidence="10 11" key="1">
    <citation type="journal article" date="2018" name="Plant J.">
        <title>Genome sequences of Chlorella sorokiniana UTEX 1602 and Micractinium conductrix SAG 241.80: implications to maltose excretion by a green alga.</title>
        <authorList>
            <person name="Arriola M.B."/>
            <person name="Velmurugan N."/>
            <person name="Zhang Y."/>
            <person name="Plunkett M.H."/>
            <person name="Hondzo H."/>
            <person name="Barney B.M."/>
        </authorList>
    </citation>
    <scope>NUCLEOTIDE SEQUENCE [LARGE SCALE GENOMIC DNA]</scope>
    <source>
        <strain evidence="10 11">SAG 241.80</strain>
    </source>
</reference>
<feature type="signal peptide" evidence="9">
    <location>
        <begin position="1"/>
        <end position="19"/>
    </location>
</feature>
<dbReference type="EMBL" id="LHPF02000014">
    <property type="protein sequence ID" value="PSC71450.1"/>
    <property type="molecule type" value="Genomic_DNA"/>
</dbReference>
<feature type="transmembrane region" description="Helical" evidence="8">
    <location>
        <begin position="872"/>
        <end position="897"/>
    </location>
</feature>
<keyword evidence="5 8" id="KW-1133">Transmembrane helix</keyword>
<feature type="chain" id="PRO_5015176777" evidence="9">
    <location>
        <begin position="20"/>
        <end position="923"/>
    </location>
</feature>
<evidence type="ECO:0000313" key="11">
    <source>
        <dbReference type="Proteomes" id="UP000239649"/>
    </source>
</evidence>
<keyword evidence="4" id="KW-0677">Repeat</keyword>
<evidence type="ECO:0000256" key="2">
    <source>
        <dbReference type="ARBA" id="ARBA00022692"/>
    </source>
</evidence>